<feature type="domain" description="DAHP synthetase I/KDSA" evidence="12">
    <location>
        <begin position="12"/>
        <end position="126"/>
    </location>
</feature>
<evidence type="ECO:0000313" key="13">
    <source>
        <dbReference type="EMBL" id="MDT9598343.1"/>
    </source>
</evidence>
<proteinExistence type="inferred from homology"/>
<evidence type="ECO:0000256" key="6">
    <source>
        <dbReference type="ARBA" id="ARBA00022679"/>
    </source>
</evidence>
<evidence type="ECO:0000256" key="4">
    <source>
        <dbReference type="ARBA" id="ARBA00012694"/>
    </source>
</evidence>
<evidence type="ECO:0000256" key="2">
    <source>
        <dbReference type="ARBA" id="ARBA00004688"/>
    </source>
</evidence>
<comment type="pathway">
    <text evidence="2">Metabolic intermediate biosynthesis; chorismate biosynthesis; chorismate from D-erythrose 4-phosphate and phosphoenolpyruvate: step 1/7.</text>
</comment>
<dbReference type="SUPFAM" id="SSF51569">
    <property type="entry name" value="Aldolase"/>
    <property type="match status" value="1"/>
</dbReference>
<sequence>MTKRGGSAILTTAGNDDCHVILRGGAEPNFDERGIAAAEAEAKRADLPCRLMIDASHGNSRKDPANQQDVVSHVAARVADGERRIFGMMIESHLVEGRQDFADPRTLVYGQSITDGCAGWDATVRMLNGLAEAVEARRGLPFLAG</sequence>
<dbReference type="RefSeq" id="WP_315724298.1">
    <property type="nucleotide sequence ID" value="NZ_JAVUPU010000002.1"/>
</dbReference>
<evidence type="ECO:0000256" key="9">
    <source>
        <dbReference type="ARBA" id="ARBA00031349"/>
    </source>
</evidence>
<keyword evidence="6" id="KW-0808">Transferase</keyword>
<evidence type="ECO:0000256" key="8">
    <source>
        <dbReference type="ARBA" id="ARBA00031111"/>
    </source>
</evidence>
<gene>
    <name evidence="13" type="ORF">RQX22_05180</name>
</gene>
<dbReference type="PANTHER" id="PTHR21225:SF12">
    <property type="entry name" value="PHOSPHO-2-DEHYDRO-3-DEOXYHEPTONATE ALDOLASE, TYROSINE-INHIBITED"/>
    <property type="match status" value="1"/>
</dbReference>
<dbReference type="Gene3D" id="3.20.20.70">
    <property type="entry name" value="Aldolase class I"/>
    <property type="match status" value="1"/>
</dbReference>
<dbReference type="EMBL" id="JAVUPU010000002">
    <property type="protein sequence ID" value="MDT9598343.1"/>
    <property type="molecule type" value="Genomic_DNA"/>
</dbReference>
<keyword evidence="14" id="KW-1185">Reference proteome</keyword>
<dbReference type="Proteomes" id="UP001259572">
    <property type="component" value="Unassembled WGS sequence"/>
</dbReference>
<accession>A0ABU3Q4J6</accession>
<comment type="similarity">
    <text evidence="3">Belongs to the class-I DAHP synthase family.</text>
</comment>
<evidence type="ECO:0000256" key="5">
    <source>
        <dbReference type="ARBA" id="ARBA00022605"/>
    </source>
</evidence>
<name>A0ABU3Q4J6_9SPHN</name>
<evidence type="ECO:0000259" key="12">
    <source>
        <dbReference type="Pfam" id="PF00793"/>
    </source>
</evidence>
<dbReference type="InterPro" id="IPR013785">
    <property type="entry name" value="Aldolase_TIM"/>
</dbReference>
<evidence type="ECO:0000313" key="14">
    <source>
        <dbReference type="Proteomes" id="UP001259572"/>
    </source>
</evidence>
<protein>
    <recommendedName>
        <fullName evidence="4">3-deoxy-7-phosphoheptulonate synthase</fullName>
        <ecNumber evidence="4">2.5.1.54</ecNumber>
    </recommendedName>
    <alternativeName>
        <fullName evidence="10">3-deoxy-D-arabino-heptulosonate 7-phosphate synthase</fullName>
    </alternativeName>
    <alternativeName>
        <fullName evidence="9">DAHP synthase</fullName>
    </alternativeName>
    <alternativeName>
        <fullName evidence="8">Phospho-2-keto-3-deoxyheptonate aldolase</fullName>
    </alternativeName>
</protein>
<dbReference type="InterPro" id="IPR006218">
    <property type="entry name" value="DAHP1/KDSA"/>
</dbReference>
<comment type="caution">
    <text evidence="13">The sequence shown here is derived from an EMBL/GenBank/DDBJ whole genome shotgun (WGS) entry which is preliminary data.</text>
</comment>
<evidence type="ECO:0000256" key="11">
    <source>
        <dbReference type="ARBA" id="ARBA00047508"/>
    </source>
</evidence>
<organism evidence="13 14">
    <name type="scientific">Sphingosinicella rhizophila</name>
    <dbReference type="NCBI Taxonomy" id="3050082"/>
    <lineage>
        <taxon>Bacteria</taxon>
        <taxon>Pseudomonadati</taxon>
        <taxon>Pseudomonadota</taxon>
        <taxon>Alphaproteobacteria</taxon>
        <taxon>Sphingomonadales</taxon>
        <taxon>Sphingosinicellaceae</taxon>
        <taxon>Sphingosinicella</taxon>
    </lineage>
</organism>
<evidence type="ECO:0000256" key="7">
    <source>
        <dbReference type="ARBA" id="ARBA00023141"/>
    </source>
</evidence>
<keyword evidence="5" id="KW-0028">Amino-acid biosynthesis</keyword>
<dbReference type="EC" id="2.5.1.54" evidence="4"/>
<comment type="catalytic activity">
    <reaction evidence="11">
        <text>D-erythrose 4-phosphate + phosphoenolpyruvate + H2O = 7-phospho-2-dehydro-3-deoxy-D-arabino-heptonate + phosphate</text>
        <dbReference type="Rhea" id="RHEA:14717"/>
        <dbReference type="ChEBI" id="CHEBI:15377"/>
        <dbReference type="ChEBI" id="CHEBI:16897"/>
        <dbReference type="ChEBI" id="CHEBI:43474"/>
        <dbReference type="ChEBI" id="CHEBI:58394"/>
        <dbReference type="ChEBI" id="CHEBI:58702"/>
        <dbReference type="EC" id="2.5.1.54"/>
    </reaction>
</comment>
<reference evidence="13 14" key="1">
    <citation type="submission" date="2023-05" db="EMBL/GenBank/DDBJ databases">
        <authorList>
            <person name="Guo Y."/>
        </authorList>
    </citation>
    <scope>NUCLEOTIDE SEQUENCE [LARGE SCALE GENOMIC DNA]</scope>
    <source>
        <strain evidence="13 14">GR2756</strain>
    </source>
</reference>
<dbReference type="InterPro" id="IPR006219">
    <property type="entry name" value="DAHP_synth_1"/>
</dbReference>
<evidence type="ECO:0000256" key="1">
    <source>
        <dbReference type="ARBA" id="ARBA00003726"/>
    </source>
</evidence>
<evidence type="ECO:0000256" key="3">
    <source>
        <dbReference type="ARBA" id="ARBA00007985"/>
    </source>
</evidence>
<dbReference type="Pfam" id="PF00793">
    <property type="entry name" value="DAHP_synth_1"/>
    <property type="match status" value="1"/>
</dbReference>
<evidence type="ECO:0000256" key="10">
    <source>
        <dbReference type="ARBA" id="ARBA00032193"/>
    </source>
</evidence>
<keyword evidence="7" id="KW-0057">Aromatic amino acid biosynthesis</keyword>
<comment type="function">
    <text evidence="1">Stereospecific condensation of phosphoenolpyruvate (PEP) and D-erythrose-4-phosphate (E4P) giving rise to 3-deoxy-D-arabino-heptulosonate-7-phosphate (DAHP).</text>
</comment>
<dbReference type="PANTHER" id="PTHR21225">
    <property type="entry name" value="PHOSPHO-2-DEHYDRO-3-DEOXYHEPTONATE ALDOLASE DAHP SYNTHETASE"/>
    <property type="match status" value="1"/>
</dbReference>